<evidence type="ECO:0000256" key="3">
    <source>
        <dbReference type="ARBA" id="ARBA00022989"/>
    </source>
</evidence>
<organism evidence="5 6">
    <name type="scientific">Acidiferrobacter thiooxydans</name>
    <dbReference type="NCBI Taxonomy" id="163359"/>
    <lineage>
        <taxon>Bacteria</taxon>
        <taxon>Pseudomonadati</taxon>
        <taxon>Pseudomonadota</taxon>
        <taxon>Gammaproteobacteria</taxon>
        <taxon>Acidiferrobacterales</taxon>
        <taxon>Acidiferrobacteraceae</taxon>
        <taxon>Acidiferrobacter</taxon>
    </lineage>
</organism>
<evidence type="ECO:0000256" key="1">
    <source>
        <dbReference type="ARBA" id="ARBA00004141"/>
    </source>
</evidence>
<dbReference type="Pfam" id="PF04893">
    <property type="entry name" value="Yip1"/>
    <property type="match status" value="1"/>
</dbReference>
<evidence type="ECO:0000256" key="2">
    <source>
        <dbReference type="ARBA" id="ARBA00022692"/>
    </source>
</evidence>
<name>A0A1C2FZ89_9GAMM</name>
<dbReference type="AlphaFoldDB" id="A0A1C2FZ89"/>
<protein>
    <submittedName>
        <fullName evidence="5">Uncharacterized protein</fullName>
    </submittedName>
</protein>
<comment type="subcellular location">
    <subcellularLocation>
        <location evidence="1">Membrane</location>
        <topology evidence="1">Multi-pass membrane protein</topology>
    </subcellularLocation>
</comment>
<dbReference type="InterPro" id="IPR006977">
    <property type="entry name" value="Yip1_dom"/>
</dbReference>
<dbReference type="GO" id="GO:0016020">
    <property type="term" value="C:membrane"/>
    <property type="evidence" value="ECO:0007669"/>
    <property type="project" value="UniProtKB-SubCell"/>
</dbReference>
<dbReference type="Proteomes" id="UP000253250">
    <property type="component" value="Unassembled WGS sequence"/>
</dbReference>
<proteinExistence type="predicted"/>
<evidence type="ECO:0000313" key="5">
    <source>
        <dbReference type="EMBL" id="RCN58741.1"/>
    </source>
</evidence>
<keyword evidence="6" id="KW-1185">Reference proteome</keyword>
<keyword evidence="4" id="KW-0472">Membrane</keyword>
<dbReference type="OrthoDB" id="5731144at2"/>
<accession>A0A1C2FZ89</accession>
<reference evidence="5 6" key="1">
    <citation type="submission" date="2018-02" db="EMBL/GenBank/DDBJ databases">
        <title>Insights into the biology of acidophilic members of the Acidiferrobacteraceae family derived from comparative genomic analyses.</title>
        <authorList>
            <person name="Issotta F."/>
            <person name="Thyssen C."/>
            <person name="Mena C."/>
            <person name="Moya A."/>
            <person name="Bellenberg S."/>
            <person name="Sproer C."/>
            <person name="Covarrubias P.C."/>
            <person name="Sand W."/>
            <person name="Quatrini R."/>
            <person name="Vera M."/>
        </authorList>
    </citation>
    <scope>NUCLEOTIDE SEQUENCE [LARGE SCALE GENOMIC DNA]</scope>
    <source>
        <strain evidence="6">m-1</strain>
    </source>
</reference>
<dbReference type="EMBL" id="PSYR01000001">
    <property type="protein sequence ID" value="RCN58741.1"/>
    <property type="molecule type" value="Genomic_DNA"/>
</dbReference>
<dbReference type="RefSeq" id="WP_083996111.1">
    <property type="nucleotide sequence ID" value="NZ_PSYR01000001.1"/>
</dbReference>
<sequence length="209" mass="22862">MRSGDTVVGVLRVIRDTAINVILRPVAFFETMPRQGGFRTPYVFLLVIGLFDMLLLSLFEALAVGPAAGLAFAVHAFVLAPLALTLSGFVLTTVFFVFWRLMGSVQPYETAYRTFAYSYAISPVTTVMGFVPYLTLAGLFWWFALLIIASIYVHGIGRLKATAVFAALGLAMTILVARAEHYVMRHGLTQPVAHISRSAASTRRPPSSI</sequence>
<keyword evidence="3" id="KW-1133">Transmembrane helix</keyword>
<gene>
    <name evidence="5" type="ORF">C4900_02965</name>
</gene>
<comment type="caution">
    <text evidence="5">The sequence shown here is derived from an EMBL/GenBank/DDBJ whole genome shotgun (WGS) entry which is preliminary data.</text>
</comment>
<keyword evidence="2" id="KW-0812">Transmembrane</keyword>
<evidence type="ECO:0000313" key="6">
    <source>
        <dbReference type="Proteomes" id="UP000253250"/>
    </source>
</evidence>
<evidence type="ECO:0000256" key="4">
    <source>
        <dbReference type="ARBA" id="ARBA00023136"/>
    </source>
</evidence>